<evidence type="ECO:0000313" key="3">
    <source>
        <dbReference type="Proteomes" id="UP001610063"/>
    </source>
</evidence>
<comment type="caution">
    <text evidence="2">The sequence shown here is derived from an EMBL/GenBank/DDBJ whole genome shotgun (WGS) entry which is preliminary data.</text>
</comment>
<name>A0ABW7ND38_9BACT</name>
<keyword evidence="3" id="KW-1185">Reference proteome</keyword>
<organism evidence="2 3">
    <name type="scientific">Marinoscillum luteum</name>
    <dbReference type="NCBI Taxonomy" id="861051"/>
    <lineage>
        <taxon>Bacteria</taxon>
        <taxon>Pseudomonadati</taxon>
        <taxon>Bacteroidota</taxon>
        <taxon>Cytophagia</taxon>
        <taxon>Cytophagales</taxon>
        <taxon>Reichenbachiellaceae</taxon>
        <taxon>Marinoscillum</taxon>
    </lineage>
</organism>
<sequence length="220" mass="25344">MGNRILGGGISINFSEAESNDPENVIGSFFGDEYSNQSSNFFISPYYARFFKDYVMVGIDMELGSANHSQQSQYYNRNYENNSSSVSFGFGTFLKYYFPIHGDFGAYVQPGMGYLRTIQKNSYHHYDTLGGESYARGRNEIRTNAIHMDMKMGLYYFIFDQLSIETNLAQVVMSASQGKRREEDQQNGEISEGEERGSRLNLRWANKISFDQLFTLNYYF</sequence>
<evidence type="ECO:0000256" key="1">
    <source>
        <dbReference type="SAM" id="MobiDB-lite"/>
    </source>
</evidence>
<accession>A0ABW7ND38</accession>
<evidence type="ECO:0008006" key="4">
    <source>
        <dbReference type="Google" id="ProtNLM"/>
    </source>
</evidence>
<dbReference type="Proteomes" id="UP001610063">
    <property type="component" value="Unassembled WGS sequence"/>
</dbReference>
<gene>
    <name evidence="2" type="ORF">ACHKAR_18995</name>
</gene>
<proteinExistence type="predicted"/>
<evidence type="ECO:0000313" key="2">
    <source>
        <dbReference type="EMBL" id="MFH6985547.1"/>
    </source>
</evidence>
<dbReference type="RefSeq" id="WP_395418976.1">
    <property type="nucleotide sequence ID" value="NZ_JBIPKE010000020.1"/>
</dbReference>
<protein>
    <recommendedName>
        <fullName evidence="4">Outer membrane protein beta-barrel domain-containing protein</fullName>
    </recommendedName>
</protein>
<reference evidence="2 3" key="1">
    <citation type="journal article" date="2013" name="Int. J. Syst. Evol. Microbiol.">
        <title>Marinoscillum luteum sp. nov., isolated from marine sediment.</title>
        <authorList>
            <person name="Cha I.T."/>
            <person name="Park S.J."/>
            <person name="Kim S.J."/>
            <person name="Kim J.G."/>
            <person name="Jung M.Y."/>
            <person name="Shin K.S."/>
            <person name="Kwon K.K."/>
            <person name="Yang S.H."/>
            <person name="Seo Y.S."/>
            <person name="Rhee S.K."/>
        </authorList>
    </citation>
    <scope>NUCLEOTIDE SEQUENCE [LARGE SCALE GENOMIC DNA]</scope>
    <source>
        <strain evidence="2 3">KCTC 23939</strain>
    </source>
</reference>
<dbReference type="EMBL" id="JBIPKE010000020">
    <property type="protein sequence ID" value="MFH6985547.1"/>
    <property type="molecule type" value="Genomic_DNA"/>
</dbReference>
<feature type="region of interest" description="Disordered" evidence="1">
    <location>
        <begin position="175"/>
        <end position="195"/>
    </location>
</feature>